<evidence type="ECO:0000256" key="1">
    <source>
        <dbReference type="SAM" id="MobiDB-lite"/>
    </source>
</evidence>
<dbReference type="AlphaFoldDB" id="A0ABD3GLM8"/>
<name>A0ABD3GLM8_9MARC</name>
<proteinExistence type="predicted"/>
<keyword evidence="3" id="KW-1185">Reference proteome</keyword>
<organism evidence="2 3">
    <name type="scientific">Riccia sorocarpa</name>
    <dbReference type="NCBI Taxonomy" id="122646"/>
    <lineage>
        <taxon>Eukaryota</taxon>
        <taxon>Viridiplantae</taxon>
        <taxon>Streptophyta</taxon>
        <taxon>Embryophyta</taxon>
        <taxon>Marchantiophyta</taxon>
        <taxon>Marchantiopsida</taxon>
        <taxon>Marchantiidae</taxon>
        <taxon>Marchantiales</taxon>
        <taxon>Ricciaceae</taxon>
        <taxon>Riccia</taxon>
    </lineage>
</organism>
<feature type="compositionally biased region" description="Basic and acidic residues" evidence="1">
    <location>
        <begin position="63"/>
        <end position="96"/>
    </location>
</feature>
<evidence type="ECO:0000313" key="3">
    <source>
        <dbReference type="Proteomes" id="UP001633002"/>
    </source>
</evidence>
<feature type="region of interest" description="Disordered" evidence="1">
    <location>
        <begin position="63"/>
        <end position="111"/>
    </location>
</feature>
<protein>
    <submittedName>
        <fullName evidence="2">Uncharacterized protein</fullName>
    </submittedName>
</protein>
<sequence>MVKPEHAALVISSVILLRHIWRGRCKAVYDTNTSCVPLDITLQEAAKMVRTLQNKYKASAKLEDNIHNGKDGPLEYRRMSRSDADADRHPKERTTQEETLNDNRQSLENPTLEQLTAQQGRQWNMVRELSLLGFEEFNSSATCRDSPEE</sequence>
<accession>A0ABD3GLM8</accession>
<evidence type="ECO:0000313" key="2">
    <source>
        <dbReference type="EMBL" id="KAL3679057.1"/>
    </source>
</evidence>
<feature type="compositionally biased region" description="Polar residues" evidence="1">
    <location>
        <begin position="102"/>
        <end position="111"/>
    </location>
</feature>
<reference evidence="2 3" key="1">
    <citation type="submission" date="2024-09" db="EMBL/GenBank/DDBJ databases">
        <title>Chromosome-scale assembly of Riccia sorocarpa.</title>
        <authorList>
            <person name="Paukszto L."/>
        </authorList>
    </citation>
    <scope>NUCLEOTIDE SEQUENCE [LARGE SCALE GENOMIC DNA]</scope>
    <source>
        <strain evidence="2">LP-2024</strain>
        <tissue evidence="2">Aerial parts of the thallus</tissue>
    </source>
</reference>
<gene>
    <name evidence="2" type="ORF">R1sor_022013</name>
</gene>
<dbReference type="Proteomes" id="UP001633002">
    <property type="component" value="Unassembled WGS sequence"/>
</dbReference>
<dbReference type="EMBL" id="JBJQOH010000007">
    <property type="protein sequence ID" value="KAL3679057.1"/>
    <property type="molecule type" value="Genomic_DNA"/>
</dbReference>
<comment type="caution">
    <text evidence="2">The sequence shown here is derived from an EMBL/GenBank/DDBJ whole genome shotgun (WGS) entry which is preliminary data.</text>
</comment>